<accession>A0AAV9FXC9</accession>
<evidence type="ECO:0000313" key="3">
    <source>
        <dbReference type="Proteomes" id="UP001321760"/>
    </source>
</evidence>
<dbReference type="InterPro" id="IPR024079">
    <property type="entry name" value="MetalloPept_cat_dom_sf"/>
</dbReference>
<evidence type="ECO:0008006" key="4">
    <source>
        <dbReference type="Google" id="ProtNLM"/>
    </source>
</evidence>
<proteinExistence type="predicted"/>
<dbReference type="Proteomes" id="UP001321760">
    <property type="component" value="Unassembled WGS sequence"/>
</dbReference>
<protein>
    <recommendedName>
        <fullName evidence="4">Peptidase metallopeptidase domain-containing protein</fullName>
    </recommendedName>
</protein>
<feature type="chain" id="PRO_5044024030" description="Peptidase metallopeptidase domain-containing protein" evidence="1">
    <location>
        <begin position="22"/>
        <end position="418"/>
    </location>
</feature>
<organism evidence="2 3">
    <name type="scientific">Podospora aff. communis PSN243</name>
    <dbReference type="NCBI Taxonomy" id="3040156"/>
    <lineage>
        <taxon>Eukaryota</taxon>
        <taxon>Fungi</taxon>
        <taxon>Dikarya</taxon>
        <taxon>Ascomycota</taxon>
        <taxon>Pezizomycotina</taxon>
        <taxon>Sordariomycetes</taxon>
        <taxon>Sordariomycetidae</taxon>
        <taxon>Sordariales</taxon>
        <taxon>Podosporaceae</taxon>
        <taxon>Podospora</taxon>
    </lineage>
</organism>
<dbReference type="SUPFAM" id="SSF55486">
    <property type="entry name" value="Metalloproteases ('zincins'), catalytic domain"/>
    <property type="match status" value="1"/>
</dbReference>
<dbReference type="AlphaFoldDB" id="A0AAV9FXC9"/>
<name>A0AAV9FXC9_9PEZI</name>
<reference evidence="2" key="1">
    <citation type="journal article" date="2023" name="Mol. Phylogenet. Evol.">
        <title>Genome-scale phylogeny and comparative genomics of the fungal order Sordariales.</title>
        <authorList>
            <person name="Hensen N."/>
            <person name="Bonometti L."/>
            <person name="Westerberg I."/>
            <person name="Brannstrom I.O."/>
            <person name="Guillou S."/>
            <person name="Cros-Aarteil S."/>
            <person name="Calhoun S."/>
            <person name="Haridas S."/>
            <person name="Kuo A."/>
            <person name="Mondo S."/>
            <person name="Pangilinan J."/>
            <person name="Riley R."/>
            <person name="LaButti K."/>
            <person name="Andreopoulos B."/>
            <person name="Lipzen A."/>
            <person name="Chen C."/>
            <person name="Yan M."/>
            <person name="Daum C."/>
            <person name="Ng V."/>
            <person name="Clum A."/>
            <person name="Steindorff A."/>
            <person name="Ohm R.A."/>
            <person name="Martin F."/>
            <person name="Silar P."/>
            <person name="Natvig D.O."/>
            <person name="Lalanne C."/>
            <person name="Gautier V."/>
            <person name="Ament-Velasquez S.L."/>
            <person name="Kruys A."/>
            <person name="Hutchinson M.I."/>
            <person name="Powell A.J."/>
            <person name="Barry K."/>
            <person name="Miller A.N."/>
            <person name="Grigoriev I.V."/>
            <person name="Debuchy R."/>
            <person name="Gladieux P."/>
            <person name="Hiltunen Thoren M."/>
            <person name="Johannesson H."/>
        </authorList>
    </citation>
    <scope>NUCLEOTIDE SEQUENCE</scope>
    <source>
        <strain evidence="2">PSN243</strain>
    </source>
</reference>
<gene>
    <name evidence="2" type="ORF">QBC34DRAFT_314165</name>
</gene>
<evidence type="ECO:0000313" key="2">
    <source>
        <dbReference type="EMBL" id="KAK4441923.1"/>
    </source>
</evidence>
<dbReference type="GO" id="GO:0008237">
    <property type="term" value="F:metallopeptidase activity"/>
    <property type="evidence" value="ECO:0007669"/>
    <property type="project" value="InterPro"/>
</dbReference>
<sequence>MLPSPSFALSALLTLPAVVKAGNVLWEGTVKLQIPEPVVQIEVDAAGYAVKGAVKSALHRRYFAFDPKFKPAAGQDPNPDLWHDRTIPYCFETPEARKELHGLIKEALQEWRREWAGRAGDSKDRFLTWRYLGDSMTGEACTKHIDRKRILVIRSTTNDDLGPSLASSLGVQIGKGVRDSPGPYTALTSIESMGMLRDVSNIAHELGHVMGLAHEHQNPFTWSGTSRFAGQGASNGFGRGDTFDCSVITGYADLQQKIDARMAIQPAPNPPITIESACTNRKHADEVNFLAKDWLPLQERTRFVGHPNPDRYKSYEHIDWNSLMIYPSGAGGTTTGAYVPGGPDVRRPVLKKTDGSLIPRNFHASALDIQGLKYLYYSKDIPTPKGSPLATDPFLQHAIYGLRNFNKVLFGQCAGVRD</sequence>
<evidence type="ECO:0000256" key="1">
    <source>
        <dbReference type="SAM" id="SignalP"/>
    </source>
</evidence>
<feature type="signal peptide" evidence="1">
    <location>
        <begin position="1"/>
        <end position="21"/>
    </location>
</feature>
<comment type="caution">
    <text evidence="2">The sequence shown here is derived from an EMBL/GenBank/DDBJ whole genome shotgun (WGS) entry which is preliminary data.</text>
</comment>
<dbReference type="EMBL" id="MU866046">
    <property type="protein sequence ID" value="KAK4441923.1"/>
    <property type="molecule type" value="Genomic_DNA"/>
</dbReference>
<dbReference type="Gene3D" id="3.40.390.10">
    <property type="entry name" value="Collagenase (Catalytic Domain)"/>
    <property type="match status" value="1"/>
</dbReference>
<keyword evidence="3" id="KW-1185">Reference proteome</keyword>
<reference evidence="2" key="2">
    <citation type="submission" date="2023-05" db="EMBL/GenBank/DDBJ databases">
        <authorList>
            <consortium name="Lawrence Berkeley National Laboratory"/>
            <person name="Steindorff A."/>
            <person name="Hensen N."/>
            <person name="Bonometti L."/>
            <person name="Westerberg I."/>
            <person name="Brannstrom I.O."/>
            <person name="Guillou S."/>
            <person name="Cros-Aarteil S."/>
            <person name="Calhoun S."/>
            <person name="Haridas S."/>
            <person name="Kuo A."/>
            <person name="Mondo S."/>
            <person name="Pangilinan J."/>
            <person name="Riley R."/>
            <person name="Labutti K."/>
            <person name="Andreopoulos B."/>
            <person name="Lipzen A."/>
            <person name="Chen C."/>
            <person name="Yanf M."/>
            <person name="Daum C."/>
            <person name="Ng V."/>
            <person name="Clum A."/>
            <person name="Ohm R."/>
            <person name="Martin F."/>
            <person name="Silar P."/>
            <person name="Natvig D."/>
            <person name="Lalanne C."/>
            <person name="Gautier V."/>
            <person name="Ament-Velasquez S.L."/>
            <person name="Kruys A."/>
            <person name="Hutchinson M.I."/>
            <person name="Powell A.J."/>
            <person name="Barry K."/>
            <person name="Miller A.N."/>
            <person name="Grigoriev I.V."/>
            <person name="Debuchy R."/>
            <person name="Gladieux P."/>
            <person name="Thoren M.H."/>
            <person name="Johannesson H."/>
        </authorList>
    </citation>
    <scope>NUCLEOTIDE SEQUENCE</scope>
    <source>
        <strain evidence="2">PSN243</strain>
    </source>
</reference>
<keyword evidence="1" id="KW-0732">Signal</keyword>